<comment type="caution">
    <text evidence="2">The sequence shown here is derived from an EMBL/GenBank/DDBJ whole genome shotgun (WGS) entry which is preliminary data.</text>
</comment>
<protein>
    <recommendedName>
        <fullName evidence="1">HTH cro/C1-type domain-containing protein</fullName>
    </recommendedName>
</protein>
<dbReference type="RefSeq" id="WP_057904373.1">
    <property type="nucleotide sequence ID" value="NZ_AZDA01000046.1"/>
</dbReference>
<evidence type="ECO:0000313" key="3">
    <source>
        <dbReference type="Proteomes" id="UP000051461"/>
    </source>
</evidence>
<dbReference type="SUPFAM" id="SSF47413">
    <property type="entry name" value="lambda repressor-like DNA-binding domains"/>
    <property type="match status" value="1"/>
</dbReference>
<dbReference type="STRING" id="1423726.FC07_GL002714"/>
<evidence type="ECO:0000259" key="1">
    <source>
        <dbReference type="Pfam" id="PF13443"/>
    </source>
</evidence>
<dbReference type="Gene3D" id="1.10.260.40">
    <property type="entry name" value="lambda repressor-like DNA-binding domains"/>
    <property type="match status" value="1"/>
</dbReference>
<dbReference type="InterPro" id="IPR001387">
    <property type="entry name" value="Cro/C1-type_HTH"/>
</dbReference>
<gene>
    <name evidence="2" type="ORF">FC07_GL002714</name>
</gene>
<dbReference type="Pfam" id="PF13443">
    <property type="entry name" value="HTH_26"/>
    <property type="match status" value="1"/>
</dbReference>
<name>A0A0R1GXM7_9LACO</name>
<sequence length="78" mass="8626">MAKDIKEVVSGNILYFAKLQHLNLRQLSTLSGINYSVLAHTIQANQPYGVSVVNLSKIAEALEVAPGDLVDDWREDDE</sequence>
<reference evidence="2 3" key="1">
    <citation type="journal article" date="2015" name="Genome Announc.">
        <title>Expanding the biotechnology potential of lactobacilli through comparative genomics of 213 strains and associated genera.</title>
        <authorList>
            <person name="Sun Z."/>
            <person name="Harris H.M."/>
            <person name="McCann A."/>
            <person name="Guo C."/>
            <person name="Argimon S."/>
            <person name="Zhang W."/>
            <person name="Yang X."/>
            <person name="Jeffery I.B."/>
            <person name="Cooney J.C."/>
            <person name="Kagawa T.F."/>
            <person name="Liu W."/>
            <person name="Song Y."/>
            <person name="Salvetti E."/>
            <person name="Wrobel A."/>
            <person name="Rasinkangas P."/>
            <person name="Parkhill J."/>
            <person name="Rea M.C."/>
            <person name="O'Sullivan O."/>
            <person name="Ritari J."/>
            <person name="Douillard F.P."/>
            <person name="Paul Ross R."/>
            <person name="Yang R."/>
            <person name="Briner A.E."/>
            <person name="Felis G.E."/>
            <person name="de Vos W.M."/>
            <person name="Barrangou R."/>
            <person name="Klaenhammer T.R."/>
            <person name="Caufield P.W."/>
            <person name="Cui Y."/>
            <person name="Zhang H."/>
            <person name="O'Toole P.W."/>
        </authorList>
    </citation>
    <scope>NUCLEOTIDE SEQUENCE [LARGE SCALE GENOMIC DNA]</scope>
    <source>
        <strain evidence="2 3">DSM 20003</strain>
    </source>
</reference>
<dbReference type="GO" id="GO:0003677">
    <property type="term" value="F:DNA binding"/>
    <property type="evidence" value="ECO:0007669"/>
    <property type="project" value="InterPro"/>
</dbReference>
<feature type="domain" description="HTH cro/C1-type" evidence="1">
    <location>
        <begin position="15"/>
        <end position="71"/>
    </location>
</feature>
<organism evidence="2 3">
    <name type="scientific">Loigolactobacillus bifermentans DSM 20003</name>
    <dbReference type="NCBI Taxonomy" id="1423726"/>
    <lineage>
        <taxon>Bacteria</taxon>
        <taxon>Bacillati</taxon>
        <taxon>Bacillota</taxon>
        <taxon>Bacilli</taxon>
        <taxon>Lactobacillales</taxon>
        <taxon>Lactobacillaceae</taxon>
        <taxon>Loigolactobacillus</taxon>
    </lineage>
</organism>
<evidence type="ECO:0000313" key="2">
    <source>
        <dbReference type="EMBL" id="KRK38998.1"/>
    </source>
</evidence>
<dbReference type="InterPro" id="IPR010982">
    <property type="entry name" value="Lambda_DNA-bd_dom_sf"/>
</dbReference>
<accession>A0A0R1GXM7</accession>
<dbReference type="AlphaFoldDB" id="A0A0R1GXM7"/>
<dbReference type="EMBL" id="AZDA01000046">
    <property type="protein sequence ID" value="KRK38998.1"/>
    <property type="molecule type" value="Genomic_DNA"/>
</dbReference>
<keyword evidence="3" id="KW-1185">Reference proteome</keyword>
<dbReference type="Proteomes" id="UP000051461">
    <property type="component" value="Unassembled WGS sequence"/>
</dbReference>
<dbReference type="PATRIC" id="fig|1423726.3.peg.2824"/>
<proteinExistence type="predicted"/>